<evidence type="ECO:0000256" key="1">
    <source>
        <dbReference type="SAM" id="MobiDB-lite"/>
    </source>
</evidence>
<dbReference type="RefSeq" id="WP_350258996.1">
    <property type="nucleotide sequence ID" value="NZ_CP138335.1"/>
</dbReference>
<feature type="region of interest" description="Disordered" evidence="1">
    <location>
        <begin position="73"/>
        <end position="95"/>
    </location>
</feature>
<protein>
    <submittedName>
        <fullName evidence="4">DUF4396 domain-containing protein</fullName>
    </submittedName>
</protein>
<dbReference type="EMBL" id="CP138335">
    <property type="protein sequence ID" value="XBW08796.1"/>
    <property type="molecule type" value="Genomic_DNA"/>
</dbReference>
<evidence type="ECO:0000256" key="2">
    <source>
        <dbReference type="SAM" id="Phobius"/>
    </source>
</evidence>
<feature type="compositionally biased region" description="Pro residues" evidence="1">
    <location>
        <begin position="73"/>
        <end position="88"/>
    </location>
</feature>
<dbReference type="InterPro" id="IPR025509">
    <property type="entry name" value="DUF4396"/>
</dbReference>
<accession>A0AAU7V953</accession>
<feature type="transmembrane region" description="Helical" evidence="2">
    <location>
        <begin position="218"/>
        <end position="240"/>
    </location>
</feature>
<organism evidence="4">
    <name type="scientific">Scrofimicrobium appendicitidis</name>
    <dbReference type="NCBI Taxonomy" id="3079930"/>
    <lineage>
        <taxon>Bacteria</taxon>
        <taxon>Bacillati</taxon>
        <taxon>Actinomycetota</taxon>
        <taxon>Actinomycetes</taxon>
        <taxon>Actinomycetales</taxon>
        <taxon>Actinomycetaceae</taxon>
        <taxon>Scrofimicrobium</taxon>
    </lineage>
</organism>
<name>A0AAU7V953_9ACTO</name>
<reference evidence="4" key="1">
    <citation type="submission" date="2023-11" db="EMBL/GenBank/DDBJ databases">
        <title>Scrofimicrobium hongkongense sp. nov., isolated from a patient with peritonitis.</title>
        <authorList>
            <person name="Lao H.Y."/>
            <person name="Wong A.Y.P."/>
            <person name="Ng T.L."/>
            <person name="Wong R.Y.L."/>
            <person name="Yau M.C.Y."/>
            <person name="Lam J.Y.W."/>
            <person name="Siu G.K.H."/>
        </authorList>
    </citation>
    <scope>NUCLEOTIDE SEQUENCE</scope>
    <source>
        <strain evidence="4">R131</strain>
    </source>
</reference>
<gene>
    <name evidence="4" type="ORF">SAC06_04365</name>
</gene>
<evidence type="ECO:0000259" key="3">
    <source>
        <dbReference type="Pfam" id="PF14342"/>
    </source>
</evidence>
<feature type="transmembrane region" description="Helical" evidence="2">
    <location>
        <begin position="45"/>
        <end position="65"/>
    </location>
</feature>
<dbReference type="Pfam" id="PF14342">
    <property type="entry name" value="DUF4396"/>
    <property type="match status" value="1"/>
</dbReference>
<feature type="transmembrane region" description="Helical" evidence="2">
    <location>
        <begin position="252"/>
        <end position="276"/>
    </location>
</feature>
<dbReference type="KEGG" id="sapp:SAC06_04365"/>
<keyword evidence="2" id="KW-0812">Transmembrane</keyword>
<feature type="transmembrane region" description="Helical" evidence="2">
    <location>
        <begin position="175"/>
        <end position="197"/>
    </location>
</feature>
<keyword evidence="2" id="KW-1133">Transmembrane helix</keyword>
<feature type="domain" description="DUF4396" evidence="3">
    <location>
        <begin position="132"/>
        <end position="282"/>
    </location>
</feature>
<evidence type="ECO:0000313" key="4">
    <source>
        <dbReference type="EMBL" id="XBW08796.1"/>
    </source>
</evidence>
<feature type="transmembrane region" description="Helical" evidence="2">
    <location>
        <begin position="152"/>
        <end position="169"/>
    </location>
</feature>
<keyword evidence="2" id="KW-0472">Membrane</keyword>
<sequence length="285" mass="31294">MTAALSVPTWLTVVAGISLALALICALVIAIDVWRRPQPMTVMSVVWPVTALFGSVLWLAAYWRWGRAPRPNLHPGPRPDPHPGPTPRTAPSSATMGEMGAMSMTPMDAKMSMAPGSKPMNMGSSRPFPVSVFLGTCHCGAGCTLADLAVEWLLFAVPSLLVLGGYPWLFSHNLFAHFVLTFVAAYLVGITFQYWAITSMKQLGRRQAWWAAIKADTLSLTSWQVGMYLTMALGQLWLFPAWFGGPVAANTALFWLLMQVAMLVGFATAYPMNWFLIRRGIKEQM</sequence>
<dbReference type="AlphaFoldDB" id="A0AAU7V953"/>
<proteinExistence type="predicted"/>
<feature type="transmembrane region" description="Helical" evidence="2">
    <location>
        <begin position="12"/>
        <end position="33"/>
    </location>
</feature>